<dbReference type="AlphaFoldDB" id="A0A2V4AMA5"/>
<keyword evidence="2" id="KW-1185">Reference proteome</keyword>
<organism evidence="1 2">
    <name type="scientific">Prauserella muralis</name>
    <dbReference type="NCBI Taxonomy" id="588067"/>
    <lineage>
        <taxon>Bacteria</taxon>
        <taxon>Bacillati</taxon>
        <taxon>Actinomycetota</taxon>
        <taxon>Actinomycetes</taxon>
        <taxon>Pseudonocardiales</taxon>
        <taxon>Pseudonocardiaceae</taxon>
        <taxon>Prauserella</taxon>
    </lineage>
</organism>
<comment type="caution">
    <text evidence="1">The sequence shown here is derived from an EMBL/GenBank/DDBJ whole genome shotgun (WGS) entry which is preliminary data.</text>
</comment>
<evidence type="ECO:0000313" key="2">
    <source>
        <dbReference type="Proteomes" id="UP000249915"/>
    </source>
</evidence>
<dbReference type="EMBL" id="MASW01000006">
    <property type="protein sequence ID" value="PXY21357.1"/>
    <property type="molecule type" value="Genomic_DNA"/>
</dbReference>
<proteinExistence type="predicted"/>
<evidence type="ECO:0000313" key="1">
    <source>
        <dbReference type="EMBL" id="PXY21357.1"/>
    </source>
</evidence>
<reference evidence="1 2" key="1">
    <citation type="submission" date="2016-07" db="EMBL/GenBank/DDBJ databases">
        <title>Draft genome sequence of Prauserella muralis DSM 45305, isolated from a mould-covered wall in an indoor environment.</title>
        <authorList>
            <person name="Ruckert C."/>
            <person name="Albersmeier A."/>
            <person name="Jiang C.-L."/>
            <person name="Jiang Y."/>
            <person name="Kalinowski J."/>
            <person name="Schneider O."/>
            <person name="Winkler A."/>
            <person name="Zotchev S.B."/>
        </authorList>
    </citation>
    <scope>NUCLEOTIDE SEQUENCE [LARGE SCALE GENOMIC DNA]</scope>
    <source>
        <strain evidence="1 2">DSM 45305</strain>
    </source>
</reference>
<protein>
    <recommendedName>
        <fullName evidence="3">DUF559 domain-containing protein</fullName>
    </recommendedName>
</protein>
<accession>A0A2V4AMA5</accession>
<sequence length="316" mass="34840">MPKWLAAAADSDAADVCAAASTPAAALRVRLPILTCCLRSTCLSERLKSVSLDDDAVEELDLVLGQTHHLLGEAGDELAQRLVQGAKLTLRRDGGYFHPAPGDNWRSDTYEAVFEVAPSLVPEFTSEIVDRIWSKLEPVLRQHGRQDVFGVVVEPTVPPLPEVAADWRAQAEQPPVALPGNQARRERANGGYPVSDGLTFGSRAEIVVYELLVELQRACSRHRAIAMMPLPAAKLRDAGVRTPDFIVLGNGRAVVIEVDGPHHYGTTRKADDADRDRHWDRCGVHTIRIGAHHTDEPAALKELLREELDRWLFQTR</sequence>
<name>A0A2V4AMA5_9PSEU</name>
<gene>
    <name evidence="1" type="ORF">BAY60_28390</name>
</gene>
<dbReference type="Proteomes" id="UP000249915">
    <property type="component" value="Unassembled WGS sequence"/>
</dbReference>
<evidence type="ECO:0008006" key="3">
    <source>
        <dbReference type="Google" id="ProtNLM"/>
    </source>
</evidence>